<accession>A0A9P6AFL5</accession>
<protein>
    <submittedName>
        <fullName evidence="2">Uncharacterized protein</fullName>
    </submittedName>
</protein>
<evidence type="ECO:0000256" key="1">
    <source>
        <dbReference type="SAM" id="MobiDB-lite"/>
    </source>
</evidence>
<feature type="region of interest" description="Disordered" evidence="1">
    <location>
        <begin position="40"/>
        <end position="75"/>
    </location>
</feature>
<feature type="compositionally biased region" description="Polar residues" evidence="1">
    <location>
        <begin position="56"/>
        <end position="65"/>
    </location>
</feature>
<dbReference type="Proteomes" id="UP000886523">
    <property type="component" value="Unassembled WGS sequence"/>
</dbReference>
<comment type="caution">
    <text evidence="2">The sequence shown here is derived from an EMBL/GenBank/DDBJ whole genome shotgun (WGS) entry which is preliminary data.</text>
</comment>
<evidence type="ECO:0000313" key="3">
    <source>
        <dbReference type="Proteomes" id="UP000886523"/>
    </source>
</evidence>
<dbReference type="EMBL" id="MU129184">
    <property type="protein sequence ID" value="KAF9504918.1"/>
    <property type="molecule type" value="Genomic_DNA"/>
</dbReference>
<gene>
    <name evidence="2" type="ORF">BS47DRAFT_598024</name>
</gene>
<evidence type="ECO:0000313" key="2">
    <source>
        <dbReference type="EMBL" id="KAF9504918.1"/>
    </source>
</evidence>
<organism evidence="2 3">
    <name type="scientific">Hydnum rufescens UP504</name>
    <dbReference type="NCBI Taxonomy" id="1448309"/>
    <lineage>
        <taxon>Eukaryota</taxon>
        <taxon>Fungi</taxon>
        <taxon>Dikarya</taxon>
        <taxon>Basidiomycota</taxon>
        <taxon>Agaricomycotina</taxon>
        <taxon>Agaricomycetes</taxon>
        <taxon>Cantharellales</taxon>
        <taxon>Hydnaceae</taxon>
        <taxon>Hydnum</taxon>
    </lineage>
</organism>
<keyword evidence="3" id="KW-1185">Reference proteome</keyword>
<reference evidence="2" key="1">
    <citation type="journal article" date="2020" name="Nat. Commun.">
        <title>Large-scale genome sequencing of mycorrhizal fungi provides insights into the early evolution of symbiotic traits.</title>
        <authorList>
            <person name="Miyauchi S."/>
            <person name="Kiss E."/>
            <person name="Kuo A."/>
            <person name="Drula E."/>
            <person name="Kohler A."/>
            <person name="Sanchez-Garcia M."/>
            <person name="Morin E."/>
            <person name="Andreopoulos B."/>
            <person name="Barry K.W."/>
            <person name="Bonito G."/>
            <person name="Buee M."/>
            <person name="Carver A."/>
            <person name="Chen C."/>
            <person name="Cichocki N."/>
            <person name="Clum A."/>
            <person name="Culley D."/>
            <person name="Crous P.W."/>
            <person name="Fauchery L."/>
            <person name="Girlanda M."/>
            <person name="Hayes R.D."/>
            <person name="Keri Z."/>
            <person name="LaButti K."/>
            <person name="Lipzen A."/>
            <person name="Lombard V."/>
            <person name="Magnuson J."/>
            <person name="Maillard F."/>
            <person name="Murat C."/>
            <person name="Nolan M."/>
            <person name="Ohm R.A."/>
            <person name="Pangilinan J."/>
            <person name="Pereira M.F."/>
            <person name="Perotto S."/>
            <person name="Peter M."/>
            <person name="Pfister S."/>
            <person name="Riley R."/>
            <person name="Sitrit Y."/>
            <person name="Stielow J.B."/>
            <person name="Szollosi G."/>
            <person name="Zifcakova L."/>
            <person name="Stursova M."/>
            <person name="Spatafora J.W."/>
            <person name="Tedersoo L."/>
            <person name="Vaario L.M."/>
            <person name="Yamada A."/>
            <person name="Yan M."/>
            <person name="Wang P."/>
            <person name="Xu J."/>
            <person name="Bruns T."/>
            <person name="Baldrian P."/>
            <person name="Vilgalys R."/>
            <person name="Dunand C."/>
            <person name="Henrissat B."/>
            <person name="Grigoriev I.V."/>
            <person name="Hibbett D."/>
            <person name="Nagy L.G."/>
            <person name="Martin F.M."/>
        </authorList>
    </citation>
    <scope>NUCLEOTIDE SEQUENCE</scope>
    <source>
        <strain evidence="2">UP504</strain>
    </source>
</reference>
<dbReference type="AlphaFoldDB" id="A0A9P6AFL5"/>
<sequence>MLLSPVYFIGMTTPTEPSKKAATGQSAQGIAVPGVRSVIPGRVAQPSSGSGQSPPIQMTSLTSMHSPHGSATLHPEGSALDLAQLAEEIKALRSENTRLQNLSVKHTDEIHSLKRQQHDSTTDSEGVNLPSGMLCDLLAQAASIISASAGKFVALADITPCMCQDALDKPSLYKRLPPTVVLGEMNGEMLGQI</sequence>
<feature type="compositionally biased region" description="Low complexity" evidence="1">
    <location>
        <begin position="45"/>
        <end position="55"/>
    </location>
</feature>
<proteinExistence type="predicted"/>
<name>A0A9P6AFL5_9AGAM</name>